<dbReference type="EMBL" id="SRMA01026839">
    <property type="protein sequence ID" value="TRY66583.1"/>
    <property type="molecule type" value="Genomic_DNA"/>
</dbReference>
<protein>
    <submittedName>
        <fullName evidence="1">Uncharacterized protein</fullName>
    </submittedName>
</protein>
<dbReference type="STRING" id="623744.A0A553NMC1"/>
<sequence>MALKFLLGASVGLYCFKKTVDIENASIVRFGRAAVTTAVISMDYLTTLRHVHFGTEEYFAIKSKV</sequence>
<comment type="caution">
    <text evidence="1">The sequence shown here is derived from an EMBL/GenBank/DDBJ whole genome shotgun (WGS) entry which is preliminary data.</text>
</comment>
<proteinExistence type="predicted"/>
<evidence type="ECO:0000313" key="2">
    <source>
        <dbReference type="Proteomes" id="UP000316079"/>
    </source>
</evidence>
<evidence type="ECO:0000313" key="1">
    <source>
        <dbReference type="EMBL" id="TRY66583.1"/>
    </source>
</evidence>
<name>A0A553NMC1_9TELE</name>
<dbReference type="AlphaFoldDB" id="A0A553NMC1"/>
<gene>
    <name evidence="1" type="ORF">DNTS_009854</name>
</gene>
<dbReference type="Proteomes" id="UP000316079">
    <property type="component" value="Unassembled WGS sequence"/>
</dbReference>
<reference evidence="1 2" key="1">
    <citation type="journal article" date="2019" name="Sci. Data">
        <title>Hybrid genome assembly and annotation of Danionella translucida.</title>
        <authorList>
            <person name="Kadobianskyi M."/>
            <person name="Schulze L."/>
            <person name="Schuelke M."/>
            <person name="Judkewitz B."/>
        </authorList>
    </citation>
    <scope>NUCLEOTIDE SEQUENCE [LARGE SCALE GENOMIC DNA]</scope>
    <source>
        <strain evidence="1 2">Bolton</strain>
    </source>
</reference>
<organism evidence="1 2">
    <name type="scientific">Danionella cerebrum</name>
    <dbReference type="NCBI Taxonomy" id="2873325"/>
    <lineage>
        <taxon>Eukaryota</taxon>
        <taxon>Metazoa</taxon>
        <taxon>Chordata</taxon>
        <taxon>Craniata</taxon>
        <taxon>Vertebrata</taxon>
        <taxon>Euteleostomi</taxon>
        <taxon>Actinopterygii</taxon>
        <taxon>Neopterygii</taxon>
        <taxon>Teleostei</taxon>
        <taxon>Ostariophysi</taxon>
        <taxon>Cypriniformes</taxon>
        <taxon>Danionidae</taxon>
        <taxon>Danioninae</taxon>
        <taxon>Danionella</taxon>
    </lineage>
</organism>
<keyword evidence="2" id="KW-1185">Reference proteome</keyword>
<dbReference type="OrthoDB" id="427480at2759"/>
<accession>A0A553NMC1</accession>